<protein>
    <submittedName>
        <fullName evidence="2">Uncharacterized protein</fullName>
    </submittedName>
</protein>
<reference evidence="3" key="1">
    <citation type="submission" date="2017-01" db="EMBL/GenBank/DDBJ databases">
        <authorList>
            <person name="Varghese N."/>
            <person name="Submissions S."/>
        </authorList>
    </citation>
    <scope>NUCLEOTIDE SEQUENCE [LARGE SCALE GENOMIC DNA]</scope>
    <source>
        <strain evidence="3">DM9</strain>
    </source>
</reference>
<evidence type="ECO:0000313" key="2">
    <source>
        <dbReference type="EMBL" id="SIR01802.1"/>
    </source>
</evidence>
<dbReference type="EMBL" id="FTNM01000002">
    <property type="protein sequence ID" value="SIR01802.1"/>
    <property type="molecule type" value="Genomic_DNA"/>
</dbReference>
<keyword evidence="1" id="KW-0472">Membrane</keyword>
<feature type="transmembrane region" description="Helical" evidence="1">
    <location>
        <begin position="43"/>
        <end position="63"/>
    </location>
</feature>
<name>A0A1N6XHG4_9BACT</name>
<keyword evidence="1" id="KW-0812">Transmembrane</keyword>
<gene>
    <name evidence="2" type="ORF">SAMN05421545_2146</name>
</gene>
<dbReference type="RefSeq" id="WP_076422057.1">
    <property type="nucleotide sequence ID" value="NZ_FTNM01000002.1"/>
</dbReference>
<keyword evidence="1" id="KW-1133">Transmembrane helix</keyword>
<dbReference type="OrthoDB" id="854115at2"/>
<accession>A0A1N6XHG4</accession>
<proteinExistence type="predicted"/>
<dbReference type="Proteomes" id="UP000185924">
    <property type="component" value="Unassembled WGS sequence"/>
</dbReference>
<evidence type="ECO:0000313" key="3">
    <source>
        <dbReference type="Proteomes" id="UP000185924"/>
    </source>
</evidence>
<organism evidence="2 3">
    <name type="scientific">Pontibacter lucknowensis</name>
    <dbReference type="NCBI Taxonomy" id="1077936"/>
    <lineage>
        <taxon>Bacteria</taxon>
        <taxon>Pseudomonadati</taxon>
        <taxon>Bacteroidota</taxon>
        <taxon>Cytophagia</taxon>
        <taxon>Cytophagales</taxon>
        <taxon>Hymenobacteraceae</taxon>
        <taxon>Pontibacter</taxon>
    </lineage>
</organism>
<sequence length="69" mass="8130">MKKYFYRLPRQVLPLVLVMLISLPVLACTTCNRPLQAAIFDESFLKLFFYMLLPFLFIGVAVYRLNKLK</sequence>
<keyword evidence="3" id="KW-1185">Reference proteome</keyword>
<evidence type="ECO:0000256" key="1">
    <source>
        <dbReference type="SAM" id="Phobius"/>
    </source>
</evidence>
<dbReference type="AlphaFoldDB" id="A0A1N6XHG4"/>